<dbReference type="InterPro" id="IPR015866">
    <property type="entry name" value="Ser-tRNA-synth_1_N"/>
</dbReference>
<dbReference type="OMA" id="GYTPCFR"/>
<dbReference type="NCBIfam" id="TIGR00414">
    <property type="entry name" value="serS"/>
    <property type="match status" value="1"/>
</dbReference>
<dbReference type="InterPro" id="IPR042103">
    <property type="entry name" value="SerRS_1_N_sf"/>
</dbReference>
<dbReference type="InterPro" id="IPR010978">
    <property type="entry name" value="tRNA-bd_arm"/>
</dbReference>
<comment type="similarity">
    <text evidence="1">Belongs to the class-II aminoacyl-tRNA synthetase family. Type-1 seryl-tRNA synthetase subfamily.</text>
</comment>
<keyword evidence="5 10" id="KW-0067">ATP-binding</keyword>
<keyword evidence="3 13" id="KW-0436">Ligase</keyword>
<evidence type="ECO:0000256" key="3">
    <source>
        <dbReference type="ARBA" id="ARBA00022598"/>
    </source>
</evidence>
<evidence type="ECO:0000256" key="2">
    <source>
        <dbReference type="ARBA" id="ARBA00012840"/>
    </source>
</evidence>
<evidence type="ECO:0000256" key="4">
    <source>
        <dbReference type="ARBA" id="ARBA00022741"/>
    </source>
</evidence>
<accession>A0A5J4YVX6</accession>
<feature type="binding site" evidence="10">
    <location>
        <begin position="269"/>
        <end position="271"/>
    </location>
    <ligand>
        <name>ATP</name>
        <dbReference type="ChEBI" id="CHEBI:30616"/>
    </ligand>
</feature>
<feature type="binding site" evidence="10">
    <location>
        <begin position="358"/>
        <end position="361"/>
    </location>
    <ligand>
        <name>ATP</name>
        <dbReference type="ChEBI" id="CHEBI:30616"/>
    </ligand>
</feature>
<sequence>MLELQLFRTDKGGDPEKVRESQRRRFKDVGLVDKVIELDEAHLKVRKEADNLRKDMNEKSKMVGKLKKEKKDDEAQVIMDQVPAIKNEIKDKEEEAKRLITMRDETIRMIGNLVPDSVPVSQDENENKVERTWGEPGAAAGDGLNHVDLLHRIGGVEYERGVTAAGSRGYFLVGDGVLLNLALIHYGVHFLTTRGHIAVQPPYFMERDAMAKCAQLDDFDEQLYKVSGDGGDKYLIATSEQPLCVYHMDEWIAVQSLPLKYVGVSTCFRKETGSHGRDTLGIFRVHQFEKLEQFVVCSPEGDESWTIMDEMLGNAEEFYQALGIPYRVVNIVSGALNNAAAKKYDLEGWFPASTTYRELVSCSNCTDYQARRLEVRYGQTKKQGDARESKFVHMLNSTLCATTRVICAILENYQTSEGVRVPEVLQPYMGGKSFLPFVRDAPLPPKPLRK</sequence>
<dbReference type="InterPro" id="IPR002314">
    <property type="entry name" value="aa-tRNA-synt_IIb"/>
</dbReference>
<dbReference type="GO" id="GO:0004828">
    <property type="term" value="F:serine-tRNA ligase activity"/>
    <property type="evidence" value="ECO:0007669"/>
    <property type="project" value="UniProtKB-EC"/>
</dbReference>
<dbReference type="OrthoDB" id="10264585at2759"/>
<dbReference type="EC" id="6.1.1.11" evidence="2"/>
<dbReference type="Gene3D" id="3.30.930.10">
    <property type="entry name" value="Bira Bifunctional Protein, Domain 2"/>
    <property type="match status" value="1"/>
</dbReference>
<protein>
    <recommendedName>
        <fullName evidence="2">serine--tRNA ligase</fullName>
        <ecNumber evidence="2">6.1.1.11</ecNumber>
    </recommendedName>
    <alternativeName>
        <fullName evidence="8">Seryl-tRNA synthetase</fullName>
    </alternativeName>
</protein>
<feature type="region of interest" description="Disordered" evidence="11">
    <location>
        <begin position="1"/>
        <end position="21"/>
    </location>
</feature>
<feature type="domain" description="Aminoacyl-transfer RNA synthetases class-II family profile" evidence="12">
    <location>
        <begin position="142"/>
        <end position="422"/>
    </location>
</feature>
<evidence type="ECO:0000313" key="14">
    <source>
        <dbReference type="Proteomes" id="UP000324585"/>
    </source>
</evidence>
<keyword evidence="6" id="KW-0648">Protein biosynthesis</keyword>
<dbReference type="Pfam" id="PF00587">
    <property type="entry name" value="tRNA-synt_2b"/>
    <property type="match status" value="1"/>
</dbReference>
<evidence type="ECO:0000256" key="6">
    <source>
        <dbReference type="ARBA" id="ARBA00022917"/>
    </source>
</evidence>
<reference evidence="14" key="1">
    <citation type="journal article" date="2019" name="Nat. Commun.">
        <title>Expansion of phycobilisome linker gene families in mesophilic red algae.</title>
        <authorList>
            <person name="Lee J."/>
            <person name="Kim D."/>
            <person name="Bhattacharya D."/>
            <person name="Yoon H.S."/>
        </authorList>
    </citation>
    <scope>NUCLEOTIDE SEQUENCE [LARGE SCALE GENOMIC DNA]</scope>
    <source>
        <strain evidence="14">CCMP 1328</strain>
    </source>
</reference>
<dbReference type="CDD" id="cd00770">
    <property type="entry name" value="SerRS_core"/>
    <property type="match status" value="1"/>
</dbReference>
<dbReference type="AlphaFoldDB" id="A0A5J4YVX6"/>
<dbReference type="InterPro" id="IPR006195">
    <property type="entry name" value="aa-tRNA-synth_II"/>
</dbReference>
<feature type="binding site" evidence="10">
    <location>
        <begin position="285"/>
        <end position="288"/>
    </location>
    <ligand>
        <name>ATP</name>
        <dbReference type="ChEBI" id="CHEBI:30616"/>
    </ligand>
</feature>
<feature type="site" description="Important for serine binding" evidence="9">
    <location>
        <position position="398"/>
    </location>
</feature>
<feature type="binding site" evidence="9">
    <location>
        <position position="238"/>
    </location>
    <ligand>
        <name>L-serine</name>
        <dbReference type="ChEBI" id="CHEBI:33384"/>
    </ligand>
</feature>
<dbReference type="PROSITE" id="PS50862">
    <property type="entry name" value="AA_TRNA_LIGASE_II"/>
    <property type="match status" value="1"/>
</dbReference>
<evidence type="ECO:0000313" key="13">
    <source>
        <dbReference type="EMBL" id="KAA8495425.1"/>
    </source>
</evidence>
<keyword evidence="14" id="KW-1185">Reference proteome</keyword>
<dbReference type="InterPro" id="IPR033729">
    <property type="entry name" value="SerRS_core"/>
</dbReference>
<dbReference type="Pfam" id="PF02403">
    <property type="entry name" value="Seryl_tRNA_N"/>
    <property type="match status" value="1"/>
</dbReference>
<dbReference type="SUPFAM" id="SSF55681">
    <property type="entry name" value="Class II aaRS and biotin synthetases"/>
    <property type="match status" value="1"/>
</dbReference>
<keyword evidence="4" id="KW-0547">Nucleotide-binding</keyword>
<dbReference type="EMBL" id="VRMN01000003">
    <property type="protein sequence ID" value="KAA8495425.1"/>
    <property type="molecule type" value="Genomic_DNA"/>
</dbReference>
<name>A0A5J4YVX6_PORPP</name>
<dbReference type="PRINTS" id="PR00981">
    <property type="entry name" value="TRNASYNTHSER"/>
</dbReference>
<feature type="compositionally biased region" description="Basic and acidic residues" evidence="11">
    <location>
        <begin position="8"/>
        <end position="21"/>
    </location>
</feature>
<dbReference type="GO" id="GO:0005524">
    <property type="term" value="F:ATP binding"/>
    <property type="evidence" value="ECO:0007669"/>
    <property type="project" value="UniProtKB-KW"/>
</dbReference>
<dbReference type="Gene3D" id="1.10.287.40">
    <property type="entry name" value="Serine-tRNA synthetase, tRNA binding domain"/>
    <property type="match status" value="1"/>
</dbReference>
<evidence type="ECO:0000259" key="12">
    <source>
        <dbReference type="PROSITE" id="PS50862"/>
    </source>
</evidence>
<organism evidence="13 14">
    <name type="scientific">Porphyridium purpureum</name>
    <name type="common">Red alga</name>
    <name type="synonym">Porphyridium cruentum</name>
    <dbReference type="NCBI Taxonomy" id="35688"/>
    <lineage>
        <taxon>Eukaryota</taxon>
        <taxon>Rhodophyta</taxon>
        <taxon>Bangiophyceae</taxon>
        <taxon>Porphyridiales</taxon>
        <taxon>Porphyridiaceae</taxon>
        <taxon>Porphyridium</taxon>
    </lineage>
</organism>
<evidence type="ECO:0000256" key="10">
    <source>
        <dbReference type="PIRSR" id="PIRSR001529-2"/>
    </source>
</evidence>
<keyword evidence="7" id="KW-0030">Aminoacyl-tRNA synthetase</keyword>
<evidence type="ECO:0000256" key="1">
    <source>
        <dbReference type="ARBA" id="ARBA00010728"/>
    </source>
</evidence>
<dbReference type="Proteomes" id="UP000324585">
    <property type="component" value="Unassembled WGS sequence"/>
</dbReference>
<proteinExistence type="inferred from homology"/>
<feature type="binding site" evidence="9">
    <location>
        <position position="396"/>
    </location>
    <ligand>
        <name>L-serine</name>
        <dbReference type="ChEBI" id="CHEBI:33384"/>
    </ligand>
</feature>
<dbReference type="PIRSF" id="PIRSF001529">
    <property type="entry name" value="Ser-tRNA-synth_IIa"/>
    <property type="match status" value="1"/>
</dbReference>
<evidence type="ECO:0000256" key="8">
    <source>
        <dbReference type="ARBA" id="ARBA00031113"/>
    </source>
</evidence>
<evidence type="ECO:0000256" key="7">
    <source>
        <dbReference type="ARBA" id="ARBA00023146"/>
    </source>
</evidence>
<evidence type="ECO:0000256" key="9">
    <source>
        <dbReference type="PIRSR" id="PIRSR001529-1"/>
    </source>
</evidence>
<dbReference type="SUPFAM" id="SSF46589">
    <property type="entry name" value="tRNA-binding arm"/>
    <property type="match status" value="1"/>
</dbReference>
<feature type="binding site" evidence="9">
    <location>
        <position position="292"/>
    </location>
    <ligand>
        <name>L-serine</name>
        <dbReference type="ChEBI" id="CHEBI:33384"/>
    </ligand>
</feature>
<dbReference type="InterPro" id="IPR045864">
    <property type="entry name" value="aa-tRNA-synth_II/BPL/LPL"/>
</dbReference>
<dbReference type="PANTHER" id="PTHR11778">
    <property type="entry name" value="SERYL-TRNA SYNTHETASE"/>
    <property type="match status" value="1"/>
</dbReference>
<dbReference type="GO" id="GO:0006434">
    <property type="term" value="P:seryl-tRNA aminoacylation"/>
    <property type="evidence" value="ECO:0007669"/>
    <property type="project" value="InterPro"/>
</dbReference>
<dbReference type="InterPro" id="IPR002317">
    <property type="entry name" value="Ser-tRNA-ligase_type_1"/>
</dbReference>
<comment type="caution">
    <text evidence="13">The sequence shown here is derived from an EMBL/GenBank/DDBJ whole genome shotgun (WGS) entry which is preliminary data.</text>
</comment>
<feature type="binding site" evidence="9">
    <location>
        <position position="269"/>
    </location>
    <ligand>
        <name>L-serine</name>
        <dbReference type="ChEBI" id="CHEBI:33384"/>
    </ligand>
</feature>
<evidence type="ECO:0000256" key="11">
    <source>
        <dbReference type="SAM" id="MobiDB-lite"/>
    </source>
</evidence>
<dbReference type="FunFam" id="3.30.930.10:FF:000026">
    <property type="entry name" value="Seryl-tRNA synthetase, cytoplasmic"/>
    <property type="match status" value="1"/>
</dbReference>
<gene>
    <name evidence="13" type="ORF">FVE85_1580</name>
</gene>
<evidence type="ECO:0000256" key="5">
    <source>
        <dbReference type="ARBA" id="ARBA00022840"/>
    </source>
</evidence>